<keyword evidence="3" id="KW-0805">Transcription regulation</keyword>
<dbReference type="Proteomes" id="UP000241074">
    <property type="component" value="Chromosome"/>
</dbReference>
<dbReference type="InterPro" id="IPR025943">
    <property type="entry name" value="Sigma_54_int_dom_ATP-bd_2"/>
</dbReference>
<keyword evidence="2" id="KW-0067">ATP-binding</keyword>
<dbReference type="SMART" id="SM00382">
    <property type="entry name" value="AAA"/>
    <property type="match status" value="1"/>
</dbReference>
<evidence type="ECO:0000256" key="1">
    <source>
        <dbReference type="ARBA" id="ARBA00022741"/>
    </source>
</evidence>
<evidence type="ECO:0000256" key="4">
    <source>
        <dbReference type="ARBA" id="ARBA00023125"/>
    </source>
</evidence>
<evidence type="ECO:0000256" key="6">
    <source>
        <dbReference type="SAM" id="MobiDB-lite"/>
    </source>
</evidence>
<dbReference type="GO" id="GO:0005524">
    <property type="term" value="F:ATP binding"/>
    <property type="evidence" value="ECO:0007669"/>
    <property type="project" value="UniProtKB-KW"/>
</dbReference>
<dbReference type="PANTHER" id="PTHR32071">
    <property type="entry name" value="TRANSCRIPTIONAL REGULATORY PROTEIN"/>
    <property type="match status" value="1"/>
</dbReference>
<gene>
    <name evidence="8" type="ORF">C7S18_17675</name>
</gene>
<dbReference type="PROSITE" id="PS50045">
    <property type="entry name" value="SIGMA54_INTERACT_4"/>
    <property type="match status" value="1"/>
</dbReference>
<feature type="domain" description="Sigma-54 factor interaction" evidence="7">
    <location>
        <begin position="155"/>
        <end position="377"/>
    </location>
</feature>
<organism evidence="8 9">
    <name type="scientific">Ahniella affigens</name>
    <dbReference type="NCBI Taxonomy" id="2021234"/>
    <lineage>
        <taxon>Bacteria</taxon>
        <taxon>Pseudomonadati</taxon>
        <taxon>Pseudomonadota</taxon>
        <taxon>Gammaproteobacteria</taxon>
        <taxon>Lysobacterales</taxon>
        <taxon>Rhodanobacteraceae</taxon>
        <taxon>Ahniella</taxon>
    </lineage>
</organism>
<keyword evidence="4" id="KW-0238">DNA-binding</keyword>
<keyword evidence="1" id="KW-0547">Nucleotide-binding</keyword>
<dbReference type="Gene3D" id="3.40.50.300">
    <property type="entry name" value="P-loop containing nucleotide triphosphate hydrolases"/>
    <property type="match status" value="1"/>
</dbReference>
<evidence type="ECO:0000313" key="9">
    <source>
        <dbReference type="Proteomes" id="UP000241074"/>
    </source>
</evidence>
<dbReference type="InterPro" id="IPR025944">
    <property type="entry name" value="Sigma_54_int_dom_CS"/>
</dbReference>
<dbReference type="InterPro" id="IPR025662">
    <property type="entry name" value="Sigma_54_int_dom_ATP-bd_1"/>
</dbReference>
<evidence type="ECO:0000256" key="5">
    <source>
        <dbReference type="ARBA" id="ARBA00023163"/>
    </source>
</evidence>
<evidence type="ECO:0000256" key="2">
    <source>
        <dbReference type="ARBA" id="ARBA00022840"/>
    </source>
</evidence>
<name>A0A2P1PVL2_9GAMM</name>
<dbReference type="InterPro" id="IPR003593">
    <property type="entry name" value="AAA+_ATPase"/>
</dbReference>
<dbReference type="OrthoDB" id="9804019at2"/>
<sequence length="517" mass="56561">MSAHDHALTDDTLSAPAHRRRLAKQTCLGLTILWHPDRHRIGAQAALPLDTNTEFTVNRLAPIFHAANRQQSEPLAHRSVSRQPLLFHTQRDGGVRITVPDSRMLVRVQGRMINHQIDLDAAALTQGVVIELGEQLVLCLGTILCIPDREPDLGLIGVSHLMSNIRSLVRQMARSELPVLVLGESGTGKELIARALHASSQRHAHALVSVNMAALSEQLAAADLFGAIKGAYTGATQGRRGFFAEAQGGSLFLDEIGDAPALVQPMLLRALETGEYRPVGASRSEHSTARVIAATDRALADGSFNVPLLRRLEALVIQVPPLRLRREDLGVLVRHVLEQENAVEPSLFDARDLAALALFDWPGNVRQLVHVVRRLLLARRSQMPVTVASVLADLPKPQRLSATAAPTPHAVNEPAVESTKGRSYRDPRSVDDAALCASLAACGWCVRDAAEQLGVSRTSFYALLQKSKLVRQPAQIPTDELRAVMRQFPDQLDAWAAALKTPKESLRRFVQQLPREH</sequence>
<dbReference type="Pfam" id="PF25601">
    <property type="entry name" value="AAA_lid_14"/>
    <property type="match status" value="1"/>
</dbReference>
<evidence type="ECO:0000256" key="3">
    <source>
        <dbReference type="ARBA" id="ARBA00023015"/>
    </source>
</evidence>
<dbReference type="EMBL" id="CP027860">
    <property type="protein sequence ID" value="AVP98895.1"/>
    <property type="molecule type" value="Genomic_DNA"/>
</dbReference>
<accession>A0A2P1PVL2</accession>
<dbReference type="AlphaFoldDB" id="A0A2P1PVL2"/>
<dbReference type="CDD" id="cd00009">
    <property type="entry name" value="AAA"/>
    <property type="match status" value="1"/>
</dbReference>
<dbReference type="InterPro" id="IPR058031">
    <property type="entry name" value="AAA_lid_NorR"/>
</dbReference>
<dbReference type="SUPFAM" id="SSF52540">
    <property type="entry name" value="P-loop containing nucleoside triphosphate hydrolases"/>
    <property type="match status" value="1"/>
</dbReference>
<dbReference type="InterPro" id="IPR027417">
    <property type="entry name" value="P-loop_NTPase"/>
</dbReference>
<dbReference type="KEGG" id="xba:C7S18_17675"/>
<dbReference type="Pfam" id="PF00158">
    <property type="entry name" value="Sigma54_activat"/>
    <property type="match status" value="1"/>
</dbReference>
<keyword evidence="5" id="KW-0804">Transcription</keyword>
<dbReference type="Gene3D" id="1.10.8.60">
    <property type="match status" value="1"/>
</dbReference>
<reference evidence="8 9" key="1">
    <citation type="submission" date="2018-03" db="EMBL/GenBank/DDBJ databases">
        <title>Ahniella affigens gen. nov., sp. nov., a gammaproteobacterium isolated from sandy soil near a stream.</title>
        <authorList>
            <person name="Ko Y."/>
            <person name="Kim J.-H."/>
        </authorList>
    </citation>
    <scope>NUCLEOTIDE SEQUENCE [LARGE SCALE GENOMIC DNA]</scope>
    <source>
        <strain evidence="8 9">D13</strain>
    </source>
</reference>
<feature type="region of interest" description="Disordered" evidence="6">
    <location>
        <begin position="401"/>
        <end position="424"/>
    </location>
</feature>
<protein>
    <submittedName>
        <fullName evidence="8">Sigma-54-dependent Fis family transcriptional regulator</fullName>
    </submittedName>
</protein>
<dbReference type="PROSITE" id="PS00675">
    <property type="entry name" value="SIGMA54_INTERACT_1"/>
    <property type="match status" value="1"/>
</dbReference>
<dbReference type="PROSITE" id="PS00688">
    <property type="entry name" value="SIGMA54_INTERACT_3"/>
    <property type="match status" value="1"/>
</dbReference>
<dbReference type="GO" id="GO:0003677">
    <property type="term" value="F:DNA binding"/>
    <property type="evidence" value="ECO:0007669"/>
    <property type="project" value="UniProtKB-KW"/>
</dbReference>
<dbReference type="InterPro" id="IPR002078">
    <property type="entry name" value="Sigma_54_int"/>
</dbReference>
<dbReference type="PROSITE" id="PS00676">
    <property type="entry name" value="SIGMA54_INTERACT_2"/>
    <property type="match status" value="1"/>
</dbReference>
<reference evidence="8 9" key="2">
    <citation type="submission" date="2018-03" db="EMBL/GenBank/DDBJ databases">
        <authorList>
            <person name="Keele B.F."/>
        </authorList>
    </citation>
    <scope>NUCLEOTIDE SEQUENCE [LARGE SCALE GENOMIC DNA]</scope>
    <source>
        <strain evidence="8 9">D13</strain>
    </source>
</reference>
<dbReference type="RefSeq" id="WP_106892814.1">
    <property type="nucleotide sequence ID" value="NZ_CP027860.1"/>
</dbReference>
<keyword evidence="9" id="KW-1185">Reference proteome</keyword>
<evidence type="ECO:0000259" key="7">
    <source>
        <dbReference type="PROSITE" id="PS50045"/>
    </source>
</evidence>
<proteinExistence type="predicted"/>
<dbReference type="GO" id="GO:0006355">
    <property type="term" value="P:regulation of DNA-templated transcription"/>
    <property type="evidence" value="ECO:0007669"/>
    <property type="project" value="InterPro"/>
</dbReference>
<evidence type="ECO:0000313" key="8">
    <source>
        <dbReference type="EMBL" id="AVP98895.1"/>
    </source>
</evidence>